<organism evidence="4 5">
    <name type="scientific">Zizania palustris</name>
    <name type="common">Northern wild rice</name>
    <dbReference type="NCBI Taxonomy" id="103762"/>
    <lineage>
        <taxon>Eukaryota</taxon>
        <taxon>Viridiplantae</taxon>
        <taxon>Streptophyta</taxon>
        <taxon>Embryophyta</taxon>
        <taxon>Tracheophyta</taxon>
        <taxon>Spermatophyta</taxon>
        <taxon>Magnoliopsida</taxon>
        <taxon>Liliopsida</taxon>
        <taxon>Poales</taxon>
        <taxon>Poaceae</taxon>
        <taxon>BOP clade</taxon>
        <taxon>Oryzoideae</taxon>
        <taxon>Oryzeae</taxon>
        <taxon>Zizaniinae</taxon>
        <taxon>Zizania</taxon>
    </lineage>
</organism>
<name>A0A8J5VBV9_ZIZPA</name>
<dbReference type="PANTHER" id="PTHR11689:SF136">
    <property type="entry name" value="H(+)_CL(-) EXCHANGE TRANSPORTER 7"/>
    <property type="match status" value="1"/>
</dbReference>
<reference evidence="4" key="2">
    <citation type="submission" date="2021-02" db="EMBL/GenBank/DDBJ databases">
        <authorList>
            <person name="Kimball J.A."/>
            <person name="Haas M.W."/>
            <person name="Macchietto M."/>
            <person name="Kono T."/>
            <person name="Duquette J."/>
            <person name="Shao M."/>
        </authorList>
    </citation>
    <scope>NUCLEOTIDE SEQUENCE</scope>
    <source>
        <tissue evidence="4">Fresh leaf tissue</tissue>
    </source>
</reference>
<feature type="chain" id="PRO_5035192043" evidence="3">
    <location>
        <begin position="22"/>
        <end position="216"/>
    </location>
</feature>
<dbReference type="InterPro" id="IPR002885">
    <property type="entry name" value="PPR_rpt"/>
</dbReference>
<dbReference type="EMBL" id="JAAALK010000287">
    <property type="protein sequence ID" value="KAG8059880.1"/>
    <property type="molecule type" value="Genomic_DNA"/>
</dbReference>
<feature type="signal peptide" evidence="3">
    <location>
        <begin position="1"/>
        <end position="21"/>
    </location>
</feature>
<reference evidence="4" key="1">
    <citation type="journal article" date="2021" name="bioRxiv">
        <title>Whole Genome Assembly and Annotation of Northern Wild Rice, Zizania palustris L., Supports a Whole Genome Duplication in the Zizania Genus.</title>
        <authorList>
            <person name="Haas M."/>
            <person name="Kono T."/>
            <person name="Macchietto M."/>
            <person name="Millas R."/>
            <person name="McGilp L."/>
            <person name="Shao M."/>
            <person name="Duquette J."/>
            <person name="Hirsch C.N."/>
            <person name="Kimball J."/>
        </authorList>
    </citation>
    <scope>NUCLEOTIDE SEQUENCE</scope>
    <source>
        <tissue evidence="4">Fresh leaf tissue</tissue>
    </source>
</reference>
<keyword evidence="3" id="KW-0732">Signal</keyword>
<accession>A0A8J5VBV9</accession>
<sequence length="216" mass="24050">MWMRWCHWWAALADVLAVVLPSSTATLSPTGINYDGPCPELETNSGIECPRPPGADGNFVNFYCSKDNEYNGLATIFFNTQDDAMHSLFSVKTFHEYSAQSLITFLLEGKSPTARCWDSVLSAFMKNGQFGHALNTFHDLLLTKTRPNLRTWSLLISGLSQNGMHRECAETNKRARRRWPGHKVGNQMARAALWARMLVGEKLMPRALGAGVAAAE</sequence>
<evidence type="ECO:0000256" key="1">
    <source>
        <dbReference type="ARBA" id="ARBA00022737"/>
    </source>
</evidence>
<dbReference type="InterPro" id="IPR051280">
    <property type="entry name" value="Cl-channel/antiporter"/>
</dbReference>
<comment type="caution">
    <text evidence="4">The sequence shown here is derived from an EMBL/GenBank/DDBJ whole genome shotgun (WGS) entry which is preliminary data.</text>
</comment>
<proteinExistence type="predicted"/>
<dbReference type="GO" id="GO:0015108">
    <property type="term" value="F:chloride transmembrane transporter activity"/>
    <property type="evidence" value="ECO:0007669"/>
    <property type="project" value="TreeGrafter"/>
</dbReference>
<keyword evidence="1" id="KW-0677">Repeat</keyword>
<evidence type="ECO:0000313" key="4">
    <source>
        <dbReference type="EMBL" id="KAG8059880.1"/>
    </source>
</evidence>
<dbReference type="AlphaFoldDB" id="A0A8J5VBV9"/>
<evidence type="ECO:0000313" key="5">
    <source>
        <dbReference type="Proteomes" id="UP000729402"/>
    </source>
</evidence>
<protein>
    <submittedName>
        <fullName evidence="4">Uncharacterized protein</fullName>
    </submittedName>
</protein>
<gene>
    <name evidence="4" type="ORF">GUJ93_ZPchr0002g23868</name>
</gene>
<dbReference type="OrthoDB" id="428525at2759"/>
<dbReference type="PANTHER" id="PTHR11689">
    <property type="entry name" value="CHLORIDE CHANNEL PROTEIN CLC FAMILY MEMBER"/>
    <property type="match status" value="1"/>
</dbReference>
<keyword evidence="5" id="KW-1185">Reference proteome</keyword>
<evidence type="ECO:0000256" key="3">
    <source>
        <dbReference type="SAM" id="SignalP"/>
    </source>
</evidence>
<dbReference type="Proteomes" id="UP000729402">
    <property type="component" value="Unassembled WGS sequence"/>
</dbReference>
<keyword evidence="2" id="KW-0129">CBS domain</keyword>
<dbReference type="Pfam" id="PF01535">
    <property type="entry name" value="PPR"/>
    <property type="match status" value="2"/>
</dbReference>
<evidence type="ECO:0000256" key="2">
    <source>
        <dbReference type="ARBA" id="ARBA00023122"/>
    </source>
</evidence>